<feature type="domain" description="DinB-like" evidence="1">
    <location>
        <begin position="9"/>
        <end position="144"/>
    </location>
</feature>
<name>A0AA48M8S0_9BACL</name>
<dbReference type="InterPro" id="IPR034660">
    <property type="entry name" value="DinB/YfiT-like"/>
</dbReference>
<dbReference type="Proteomes" id="UP001189619">
    <property type="component" value="Chromosome"/>
</dbReference>
<reference evidence="2" key="1">
    <citation type="submission" date="2023-07" db="EMBL/GenBank/DDBJ databases">
        <authorList>
            <person name="Ivanov I."/>
            <person name="Teneva D."/>
            <person name="Stoikov I."/>
        </authorList>
    </citation>
    <scope>NUCLEOTIDE SEQUENCE</scope>
    <source>
        <strain evidence="2">4475</strain>
    </source>
</reference>
<evidence type="ECO:0000313" key="2">
    <source>
        <dbReference type="EMBL" id="CAJ1001724.1"/>
    </source>
</evidence>
<dbReference type="Pfam" id="PF12867">
    <property type="entry name" value="DinB_2"/>
    <property type="match status" value="1"/>
</dbReference>
<dbReference type="EMBL" id="OY569118">
    <property type="protein sequence ID" value="CAJ1001724.1"/>
    <property type="molecule type" value="Genomic_DNA"/>
</dbReference>
<sequence>MKELIHEYAQGYELLRASIDGLSEEQMRFRPAPGKWSIHEIIVHVTDSEIVGLHRFKKVLAEDRPLLTAFDQDKWAAQLRYHELDAGQYLLLFKFLRESFLPVLSRLTEDDWQRVGIHSEAGPMTFAQLLQKYVDHIRDHLRQIERVKAAMS</sequence>
<evidence type="ECO:0000313" key="3">
    <source>
        <dbReference type="Proteomes" id="UP001189619"/>
    </source>
</evidence>
<dbReference type="KEGG" id="bayd:BSPP4475_05195"/>
<protein>
    <submittedName>
        <fullName evidence="2">DinB-2 domain-containing protein</fullName>
    </submittedName>
</protein>
<gene>
    <name evidence="2" type="ORF">BSPP4475_05195</name>
</gene>
<dbReference type="Gene3D" id="1.20.120.450">
    <property type="entry name" value="dinb family like domain"/>
    <property type="match status" value="1"/>
</dbReference>
<dbReference type="SUPFAM" id="SSF109854">
    <property type="entry name" value="DinB/YfiT-like putative metalloenzymes"/>
    <property type="match status" value="1"/>
</dbReference>
<dbReference type="AlphaFoldDB" id="A0AA48M8S0"/>
<evidence type="ECO:0000259" key="1">
    <source>
        <dbReference type="Pfam" id="PF12867"/>
    </source>
</evidence>
<organism evidence="2 3">
    <name type="scientific">Brevibacillus aydinogluensis</name>
    <dbReference type="NCBI Taxonomy" id="927786"/>
    <lineage>
        <taxon>Bacteria</taxon>
        <taxon>Bacillati</taxon>
        <taxon>Bacillota</taxon>
        <taxon>Bacilli</taxon>
        <taxon>Bacillales</taxon>
        <taxon>Paenibacillaceae</taxon>
        <taxon>Brevibacillus</taxon>
    </lineage>
</organism>
<proteinExistence type="predicted"/>
<keyword evidence="3" id="KW-1185">Reference proteome</keyword>
<dbReference type="InterPro" id="IPR024775">
    <property type="entry name" value="DinB-like"/>
</dbReference>
<accession>A0AA48M8S0</accession>
<dbReference type="RefSeq" id="WP_212133094.1">
    <property type="nucleotide sequence ID" value="NZ_OY569118.1"/>
</dbReference>